<organism evidence="1 2">
    <name type="scientific">Hermetia illucens</name>
    <name type="common">Black soldier fly</name>
    <dbReference type="NCBI Taxonomy" id="343691"/>
    <lineage>
        <taxon>Eukaryota</taxon>
        <taxon>Metazoa</taxon>
        <taxon>Ecdysozoa</taxon>
        <taxon>Arthropoda</taxon>
        <taxon>Hexapoda</taxon>
        <taxon>Insecta</taxon>
        <taxon>Pterygota</taxon>
        <taxon>Neoptera</taxon>
        <taxon>Endopterygota</taxon>
        <taxon>Diptera</taxon>
        <taxon>Brachycera</taxon>
        <taxon>Stratiomyomorpha</taxon>
        <taxon>Stratiomyidae</taxon>
        <taxon>Hermetiinae</taxon>
        <taxon>Hermetia</taxon>
    </lineage>
</organism>
<evidence type="ECO:0000313" key="2">
    <source>
        <dbReference type="Proteomes" id="UP000594454"/>
    </source>
</evidence>
<name>A0A7R8YW89_HERIL</name>
<evidence type="ECO:0000313" key="1">
    <source>
        <dbReference type="EMBL" id="CAD7087079.1"/>
    </source>
</evidence>
<keyword evidence="2" id="KW-1185">Reference proteome</keyword>
<gene>
    <name evidence="1" type="ORF">HERILL_LOCUS9805</name>
</gene>
<dbReference type="PANTHER" id="PTHR21398:SF21">
    <property type="entry name" value="AGAP004005-PA"/>
    <property type="match status" value="1"/>
</dbReference>
<dbReference type="InterPro" id="IPR006631">
    <property type="entry name" value="DM4_12"/>
</dbReference>
<dbReference type="InParanoid" id="A0A7R8YW89"/>
<dbReference type="AlphaFoldDB" id="A0A7R8YW89"/>
<protein>
    <submittedName>
        <fullName evidence="1">Uncharacterized protein</fullName>
    </submittedName>
</protein>
<proteinExistence type="predicted"/>
<dbReference type="Proteomes" id="UP000594454">
    <property type="component" value="Chromosome 4"/>
</dbReference>
<dbReference type="PANTHER" id="PTHR21398">
    <property type="entry name" value="AGAP007094-PA"/>
    <property type="match status" value="1"/>
</dbReference>
<reference evidence="1 2" key="1">
    <citation type="submission" date="2020-11" db="EMBL/GenBank/DDBJ databases">
        <authorList>
            <person name="Wallbank WR R."/>
            <person name="Pardo Diaz C."/>
            <person name="Kozak K."/>
            <person name="Martin S."/>
            <person name="Jiggins C."/>
            <person name="Moest M."/>
            <person name="Warren A I."/>
            <person name="Generalovic N T."/>
            <person name="Byers J.R.P. K."/>
            <person name="Montejo-Kovacevich G."/>
            <person name="Yen C E."/>
        </authorList>
    </citation>
    <scope>NUCLEOTIDE SEQUENCE [LARGE SCALE GENOMIC DNA]</scope>
</reference>
<dbReference type="EMBL" id="LR899012">
    <property type="protein sequence ID" value="CAD7087079.1"/>
    <property type="molecule type" value="Genomic_DNA"/>
</dbReference>
<sequence length="130" mass="14679">MHNIRKRFLIFPQAAPTRVQFIAGVGIPVDLEAETITTGAVLKGQFWLPYNATQLYYGLTAAGLPITRSTEKRKRGIFNPRLAAYKALEYILDNRGHNGVDCILRAICEAAQIPFSQFHPITELFHLFFT</sequence>
<accession>A0A7R8YW89</accession>
<dbReference type="OrthoDB" id="8186940at2759"/>
<dbReference type="Pfam" id="PF07841">
    <property type="entry name" value="DM4_12"/>
    <property type="match status" value="1"/>
</dbReference>